<feature type="region of interest" description="Disordered" evidence="1">
    <location>
        <begin position="65"/>
        <end position="85"/>
    </location>
</feature>
<evidence type="ECO:0000313" key="2">
    <source>
        <dbReference type="EMBL" id="CAH2246325.1"/>
    </source>
</evidence>
<evidence type="ECO:0000256" key="1">
    <source>
        <dbReference type="SAM" id="MobiDB-lite"/>
    </source>
</evidence>
<accession>A0AAD1RA14</accession>
<protein>
    <submittedName>
        <fullName evidence="2">Uncharacterized protein</fullName>
    </submittedName>
</protein>
<feature type="compositionally biased region" description="Low complexity" evidence="1">
    <location>
        <begin position="76"/>
        <end position="85"/>
    </location>
</feature>
<organism evidence="2 3">
    <name type="scientific">Pelobates cultripes</name>
    <name type="common">Western spadefoot toad</name>
    <dbReference type="NCBI Taxonomy" id="61616"/>
    <lineage>
        <taxon>Eukaryota</taxon>
        <taxon>Metazoa</taxon>
        <taxon>Chordata</taxon>
        <taxon>Craniata</taxon>
        <taxon>Vertebrata</taxon>
        <taxon>Euteleostomi</taxon>
        <taxon>Amphibia</taxon>
        <taxon>Batrachia</taxon>
        <taxon>Anura</taxon>
        <taxon>Pelobatoidea</taxon>
        <taxon>Pelobatidae</taxon>
        <taxon>Pelobates</taxon>
    </lineage>
</organism>
<dbReference type="Proteomes" id="UP001295444">
    <property type="component" value="Chromosome 02"/>
</dbReference>
<gene>
    <name evidence="2" type="ORF">PECUL_23A050324</name>
</gene>
<dbReference type="AlphaFoldDB" id="A0AAD1RA14"/>
<reference evidence="2" key="1">
    <citation type="submission" date="2022-03" db="EMBL/GenBank/DDBJ databases">
        <authorList>
            <person name="Alioto T."/>
            <person name="Alioto T."/>
            <person name="Gomez Garrido J."/>
        </authorList>
    </citation>
    <scope>NUCLEOTIDE SEQUENCE</scope>
</reference>
<name>A0AAD1RA14_PELCU</name>
<dbReference type="EMBL" id="OW240913">
    <property type="protein sequence ID" value="CAH2246325.1"/>
    <property type="molecule type" value="Genomic_DNA"/>
</dbReference>
<sequence>MDCKILLASPLPLLGLSSWASPKPPNPDRLLRPTDTAGDASAPDPPPVTPRLCCRLRPPCLTRLGDKRNGGLALRPPETTTPSTTAPAAVFEVVSTPDIRATSAPGPWDAW</sequence>
<evidence type="ECO:0000313" key="3">
    <source>
        <dbReference type="Proteomes" id="UP001295444"/>
    </source>
</evidence>
<keyword evidence="3" id="KW-1185">Reference proteome</keyword>
<proteinExistence type="predicted"/>
<feature type="region of interest" description="Disordered" evidence="1">
    <location>
        <begin position="16"/>
        <end position="50"/>
    </location>
</feature>